<dbReference type="PROSITE" id="PS00375">
    <property type="entry name" value="UDPGT"/>
    <property type="match status" value="1"/>
</dbReference>
<comment type="catalytic activity">
    <reaction evidence="3">
        <text>a 3'-hydro-2'-hydroxy-beta-oxodihydrochalcone + UDP-alpha-D-glucose = a 3'-(beta-D-glucopyranosyl)-2'-hydroxy-beta-oxodihydrochalcone + UDP + H(+)</text>
        <dbReference type="Rhea" id="RHEA:51504"/>
        <dbReference type="ChEBI" id="CHEBI:15378"/>
        <dbReference type="ChEBI" id="CHEBI:58223"/>
        <dbReference type="ChEBI" id="CHEBI:58885"/>
        <dbReference type="ChEBI" id="CHEBI:142482"/>
        <dbReference type="ChEBI" id="CHEBI:142483"/>
        <dbReference type="EC" id="2.4.1.360"/>
    </reaction>
    <physiologicalReaction direction="left-to-right" evidence="3">
        <dbReference type="Rhea" id="RHEA:51505"/>
    </physiologicalReaction>
</comment>
<evidence type="ECO:0000256" key="2">
    <source>
        <dbReference type="ARBA" id="ARBA00022679"/>
    </source>
</evidence>
<dbReference type="InterPro" id="IPR002213">
    <property type="entry name" value="UDP_glucos_trans"/>
</dbReference>
<dbReference type="PANTHER" id="PTHR48044:SF22">
    <property type="entry name" value="GLYCOSYLTRANSFERASE"/>
    <property type="match status" value="1"/>
</dbReference>
<dbReference type="GO" id="GO:0120514">
    <property type="term" value="F:2-hydroxyflavanone C-glucosyltransferase activity"/>
    <property type="evidence" value="ECO:0007669"/>
    <property type="project" value="UniProtKB-EC"/>
</dbReference>
<comment type="similarity">
    <text evidence="1 4">Belongs to the UDP-glycosyltransferase family.</text>
</comment>
<dbReference type="PANTHER" id="PTHR48044">
    <property type="entry name" value="GLYCOSYLTRANSFERASE"/>
    <property type="match status" value="1"/>
</dbReference>
<evidence type="ECO:0000256" key="3">
    <source>
        <dbReference type="ARBA" id="ARBA00051296"/>
    </source>
</evidence>
<dbReference type="Pfam" id="PF26168">
    <property type="entry name" value="Glyco_transf_N"/>
    <property type="match status" value="1"/>
</dbReference>
<dbReference type="InterPro" id="IPR035595">
    <property type="entry name" value="UDP_glycos_trans_CS"/>
</dbReference>
<keyword evidence="2 4" id="KW-0808">Transferase</keyword>
<accession>A0A6B7ENS3</accession>
<feature type="domain" description="Glycosyltransferase N-terminal" evidence="6">
    <location>
        <begin position="12"/>
        <end position="250"/>
    </location>
</feature>
<reference evidence="7" key="1">
    <citation type="submission" date="2018-03" db="EMBL/GenBank/DDBJ databases">
        <title>Identification of two glycosyltransferase involved accumulation of rutin in Fagopyrum tataricum.</title>
        <authorList>
            <person name="Yin Q."/>
        </authorList>
    </citation>
    <scope>NUCLEOTIDE SEQUENCE</scope>
</reference>
<proteinExistence type="evidence at transcript level"/>
<dbReference type="Pfam" id="PF00201">
    <property type="entry name" value="UDPGT"/>
    <property type="match status" value="1"/>
</dbReference>
<dbReference type="SUPFAM" id="SSF53756">
    <property type="entry name" value="UDP-Glycosyltransferase/glycogen phosphorylase"/>
    <property type="match status" value="1"/>
</dbReference>
<dbReference type="EMBL" id="MH197429">
    <property type="protein sequence ID" value="QAV53754.1"/>
    <property type="molecule type" value="mRNA"/>
</dbReference>
<evidence type="ECO:0000256" key="4">
    <source>
        <dbReference type="RuleBase" id="RU003718"/>
    </source>
</evidence>
<dbReference type="GO" id="GO:0050404">
    <property type="term" value="F:zeatin O-beta-D-xylosyltransferase activity"/>
    <property type="evidence" value="ECO:0007669"/>
    <property type="project" value="UniProtKB-ARBA"/>
</dbReference>
<organism evidence="7">
    <name type="scientific">Fagopyrum tataricum</name>
    <name type="common">Tartarian buckwheat</name>
    <name type="synonym">Polygonum tataricum</name>
    <dbReference type="NCBI Taxonomy" id="62330"/>
    <lineage>
        <taxon>Eukaryota</taxon>
        <taxon>Viridiplantae</taxon>
        <taxon>Streptophyta</taxon>
        <taxon>Embryophyta</taxon>
        <taxon>Tracheophyta</taxon>
        <taxon>Spermatophyta</taxon>
        <taxon>Magnoliopsida</taxon>
        <taxon>eudicotyledons</taxon>
        <taxon>Gunneridae</taxon>
        <taxon>Pentapetalae</taxon>
        <taxon>Caryophyllales</taxon>
        <taxon>Polygonaceae</taxon>
        <taxon>Polygonoideae</taxon>
        <taxon>Fagopyreae</taxon>
        <taxon>Fagopyrum</taxon>
    </lineage>
</organism>
<sequence>MTTHNYDHCNGEVAVVVVPLPAQGHLNQLLQLSRLVTTYGIPVHYVGFTNHNRQAKARVHGWDPQNSSLIRFHDFQLSSNLVNALSTSTDDVHSTSKFPAHLQPVFEAAGYLQQPVSTLLWALAEEFKRVVVVHDSLMGSVIQDVRLISNAESYTFHTVSAFALFFYIWELAGKPLQLDDDDVPKEIPPNEGCFTSDFSDFMAKQYTYLSLSSGRLYNTSRSIEDKYMDLLQKLPMNLNKKLYAVGPLNPVIVTGKRKHRCLDWLDKQPVNSVLYVSFGTTTSFSGEQIKELAKGLEQSEVRFIWVFRDADKTPGVEEGRRIDDVAPAFEERVKDRGMVVRDWAPQLEILGHSSTGGFLSHCGWNSCMESVSMGVPMAAWPIHSDQPKNTVLVTQVLRVGIAVKDWECREKVVTASAVENAVRRLMASDEMRRRAHELAGRVQGSVAPGGVSHLEMDSFIAHITR</sequence>
<dbReference type="FunFam" id="3.40.50.2000:FF:000060">
    <property type="entry name" value="Glycosyltransferase"/>
    <property type="match status" value="1"/>
</dbReference>
<evidence type="ECO:0000259" key="6">
    <source>
        <dbReference type="Pfam" id="PF26168"/>
    </source>
</evidence>
<evidence type="ECO:0000256" key="1">
    <source>
        <dbReference type="ARBA" id="ARBA00009995"/>
    </source>
</evidence>
<dbReference type="Gene3D" id="3.40.50.2000">
    <property type="entry name" value="Glycogen Phosphorylase B"/>
    <property type="match status" value="2"/>
</dbReference>
<dbReference type="EC" id="2.4.1.-" evidence="5"/>
<dbReference type="FunFam" id="3.40.50.2000:FF:000238">
    <property type="entry name" value="Glycosyltransferase"/>
    <property type="match status" value="1"/>
</dbReference>
<dbReference type="CDD" id="cd03784">
    <property type="entry name" value="GT1_Gtf-like"/>
    <property type="match status" value="1"/>
</dbReference>
<dbReference type="InterPro" id="IPR058980">
    <property type="entry name" value="Glyco_transf_N"/>
</dbReference>
<name>A0A6B7ENS3_FAGTA</name>
<evidence type="ECO:0000256" key="5">
    <source>
        <dbReference type="RuleBase" id="RU362057"/>
    </source>
</evidence>
<dbReference type="GO" id="GO:0009690">
    <property type="term" value="P:cytokinin metabolic process"/>
    <property type="evidence" value="ECO:0007669"/>
    <property type="project" value="UniProtKB-ARBA"/>
</dbReference>
<evidence type="ECO:0000313" key="7">
    <source>
        <dbReference type="EMBL" id="QAV53754.1"/>
    </source>
</evidence>
<keyword evidence="4" id="KW-0328">Glycosyltransferase</keyword>
<protein>
    <recommendedName>
        <fullName evidence="5">Glycosyltransferase</fullName>
        <ecNumber evidence="5">2.4.1.-</ecNumber>
    </recommendedName>
</protein>
<dbReference type="AlphaFoldDB" id="A0A6B7ENS3"/>